<dbReference type="SUPFAM" id="SSF57938">
    <property type="entry name" value="DnaJ/Hsp40 cysteine-rich domain"/>
    <property type="match status" value="1"/>
</dbReference>
<dbReference type="InterPro" id="IPR036410">
    <property type="entry name" value="HSP_DnaJ_Cys-rich_dom_sf"/>
</dbReference>
<dbReference type="PANTHER" id="PTHR43888">
    <property type="entry name" value="DNAJ-LIKE-2, ISOFORM A-RELATED"/>
    <property type="match status" value="1"/>
</dbReference>
<dbReference type="Gene3D" id="2.10.230.10">
    <property type="entry name" value="Heat shock protein DnaJ, cysteine-rich domain"/>
    <property type="match status" value="1"/>
</dbReference>
<evidence type="ECO:0000313" key="6">
    <source>
        <dbReference type="EMBL" id="QHT09520.1"/>
    </source>
</evidence>
<dbReference type="GO" id="GO:0051082">
    <property type="term" value="F:unfolded protein binding"/>
    <property type="evidence" value="ECO:0007669"/>
    <property type="project" value="InterPro"/>
</dbReference>
<dbReference type="Gene3D" id="1.10.287.110">
    <property type="entry name" value="DnaJ domain"/>
    <property type="match status" value="1"/>
</dbReference>
<dbReference type="PROSITE" id="PS00636">
    <property type="entry name" value="DNAJ_1"/>
    <property type="match status" value="1"/>
</dbReference>
<sequence>MSKNFYDILEINRSATQEEIKKAYKKLALIHHPDKGGDATVFQDIQAAYETLKDAEKKNLYDQMGHDMYINKNQQPNVNMHNHNINIHNIFTQMFNMSMNQNRNQSPDKFIQIDLSLEEVFKGVTQKMNVGIIKKCDSCKINCDKCNGNGRNVFIQQNGIFTIRQEVICDLCEGRGFFSTKSCTRCKGDFEYIVYHIIEFTVPSHAESGYKFKICEDVPKDYTLYIVVNILPHESFKRAGDDLIFTTNIKLCESIVGVDLTILVFGEEININTASQWGIIKPNTQYFINGKGMCNTSGNRGNLICIFEVEYPRLHKLTTEDKNKFRDLFSSMIDNTVN</sequence>
<dbReference type="GO" id="GO:0006457">
    <property type="term" value="P:protein folding"/>
    <property type="evidence" value="ECO:0007669"/>
    <property type="project" value="InterPro"/>
</dbReference>
<evidence type="ECO:0000256" key="1">
    <source>
        <dbReference type="ARBA" id="ARBA00022723"/>
    </source>
</evidence>
<dbReference type="SUPFAM" id="SSF46565">
    <property type="entry name" value="Chaperone J-domain"/>
    <property type="match status" value="1"/>
</dbReference>
<dbReference type="GO" id="GO:0008270">
    <property type="term" value="F:zinc ion binding"/>
    <property type="evidence" value="ECO:0007669"/>
    <property type="project" value="UniProtKB-KW"/>
</dbReference>
<accession>A0A6C0CZX1</accession>
<dbReference type="Pfam" id="PF01556">
    <property type="entry name" value="DnaJ_C"/>
    <property type="match status" value="1"/>
</dbReference>
<keyword evidence="4" id="KW-0862">Zinc</keyword>
<keyword evidence="1" id="KW-0479">Metal-binding</keyword>
<dbReference type="SMART" id="SM00271">
    <property type="entry name" value="DnaJ"/>
    <property type="match status" value="1"/>
</dbReference>
<keyword evidence="2" id="KW-0677">Repeat</keyword>
<dbReference type="InterPro" id="IPR002939">
    <property type="entry name" value="DnaJ_C"/>
</dbReference>
<dbReference type="SUPFAM" id="SSF49493">
    <property type="entry name" value="HSP40/DnaJ peptide-binding domain"/>
    <property type="match status" value="2"/>
</dbReference>
<dbReference type="InterPro" id="IPR018253">
    <property type="entry name" value="DnaJ_domain_CS"/>
</dbReference>
<evidence type="ECO:0000256" key="2">
    <source>
        <dbReference type="ARBA" id="ARBA00022737"/>
    </source>
</evidence>
<dbReference type="InterPro" id="IPR036869">
    <property type="entry name" value="J_dom_sf"/>
</dbReference>
<evidence type="ECO:0000256" key="3">
    <source>
        <dbReference type="ARBA" id="ARBA00022771"/>
    </source>
</evidence>
<dbReference type="Gene3D" id="2.60.260.20">
    <property type="entry name" value="Urease metallochaperone UreE, N-terminal domain"/>
    <property type="match status" value="2"/>
</dbReference>
<dbReference type="PROSITE" id="PS50076">
    <property type="entry name" value="DNAJ_2"/>
    <property type="match status" value="1"/>
</dbReference>
<dbReference type="AlphaFoldDB" id="A0A6C0CZX1"/>
<dbReference type="CDD" id="cd06257">
    <property type="entry name" value="DnaJ"/>
    <property type="match status" value="1"/>
</dbReference>
<proteinExistence type="predicted"/>
<protein>
    <recommendedName>
        <fullName evidence="5">J domain-containing protein</fullName>
    </recommendedName>
</protein>
<evidence type="ECO:0000259" key="5">
    <source>
        <dbReference type="PROSITE" id="PS50076"/>
    </source>
</evidence>
<dbReference type="GO" id="GO:0030544">
    <property type="term" value="F:Hsp70 protein binding"/>
    <property type="evidence" value="ECO:0007669"/>
    <property type="project" value="InterPro"/>
</dbReference>
<dbReference type="CDD" id="cd10719">
    <property type="entry name" value="DnaJ_zf"/>
    <property type="match status" value="1"/>
</dbReference>
<name>A0A6C0CZX1_9ZZZZ</name>
<feature type="domain" description="J" evidence="5">
    <location>
        <begin position="4"/>
        <end position="65"/>
    </location>
</feature>
<evidence type="ECO:0000256" key="4">
    <source>
        <dbReference type="ARBA" id="ARBA00022833"/>
    </source>
</evidence>
<dbReference type="InterPro" id="IPR001305">
    <property type="entry name" value="HSP_DnaJ_Cys-rich_dom"/>
</dbReference>
<dbReference type="InterPro" id="IPR001623">
    <property type="entry name" value="DnaJ_domain"/>
</dbReference>
<dbReference type="PRINTS" id="PR00625">
    <property type="entry name" value="JDOMAIN"/>
</dbReference>
<dbReference type="EMBL" id="MN739512">
    <property type="protein sequence ID" value="QHT09520.1"/>
    <property type="molecule type" value="Genomic_DNA"/>
</dbReference>
<dbReference type="Pfam" id="PF00226">
    <property type="entry name" value="DnaJ"/>
    <property type="match status" value="1"/>
</dbReference>
<dbReference type="InterPro" id="IPR008971">
    <property type="entry name" value="HSP40/DnaJ_pept-bd"/>
</dbReference>
<keyword evidence="3" id="KW-0863">Zinc-finger</keyword>
<dbReference type="InterPro" id="IPR044713">
    <property type="entry name" value="DNJA1/2-like"/>
</dbReference>
<organism evidence="6">
    <name type="scientific">viral metagenome</name>
    <dbReference type="NCBI Taxonomy" id="1070528"/>
    <lineage>
        <taxon>unclassified sequences</taxon>
        <taxon>metagenomes</taxon>
        <taxon>organismal metagenomes</taxon>
    </lineage>
</organism>
<reference evidence="6" key="1">
    <citation type="journal article" date="2020" name="Nature">
        <title>Giant virus diversity and host interactions through global metagenomics.</title>
        <authorList>
            <person name="Schulz F."/>
            <person name="Roux S."/>
            <person name="Paez-Espino D."/>
            <person name="Jungbluth S."/>
            <person name="Walsh D.A."/>
            <person name="Denef V.J."/>
            <person name="McMahon K.D."/>
            <person name="Konstantinidis K.T."/>
            <person name="Eloe-Fadrosh E.A."/>
            <person name="Kyrpides N.C."/>
            <person name="Woyke T."/>
        </authorList>
    </citation>
    <scope>NUCLEOTIDE SEQUENCE</scope>
    <source>
        <strain evidence="6">GVMAG-M-3300023174-102</strain>
    </source>
</reference>